<proteinExistence type="inferred from homology"/>
<organism evidence="7 8">
    <name type="scientific">Devosia nanyangense</name>
    <dbReference type="NCBI Taxonomy" id="1228055"/>
    <lineage>
        <taxon>Bacteria</taxon>
        <taxon>Pseudomonadati</taxon>
        <taxon>Pseudomonadota</taxon>
        <taxon>Alphaproteobacteria</taxon>
        <taxon>Hyphomicrobiales</taxon>
        <taxon>Devosiaceae</taxon>
        <taxon>Devosia</taxon>
    </lineage>
</organism>
<dbReference type="GO" id="GO:0032993">
    <property type="term" value="C:protein-DNA complex"/>
    <property type="evidence" value="ECO:0007669"/>
    <property type="project" value="TreeGrafter"/>
</dbReference>
<comment type="caution">
    <text evidence="7">The sequence shown here is derived from an EMBL/GenBank/DDBJ whole genome shotgun (WGS) entry which is preliminary data.</text>
</comment>
<evidence type="ECO:0000256" key="5">
    <source>
        <dbReference type="ARBA" id="ARBA00023163"/>
    </source>
</evidence>
<dbReference type="FunFam" id="1.10.10.10:FF:000001">
    <property type="entry name" value="LysR family transcriptional regulator"/>
    <property type="match status" value="1"/>
</dbReference>
<dbReference type="SUPFAM" id="SSF46785">
    <property type="entry name" value="Winged helix' DNA-binding domain"/>
    <property type="match status" value="1"/>
</dbReference>
<evidence type="ECO:0000256" key="3">
    <source>
        <dbReference type="ARBA" id="ARBA00023125"/>
    </source>
</evidence>
<sequence length="307" mass="32857">MTVSLRQMRYAVAVARTGHFGRAAEQCAISQPALSQQVQALEAICGTPIFDRLARGVTMTPFGRAFVDLAQVALDAAETLEGFAQTHRGVPAGPLRFGLIPTVAPYLLPDMFPALQDALPDIGFAISESRTDALLKGLADGALDLALIATEPRPGGPKLTLEPLFSDDFVLATHADYVLSTPTNETMTEPVPLATLDVSRMLLLDEGHCFRDQALAACGLSAETTPKTFAATSLSTIVEFVANGQGITLLPEIALRKETAGDRIQIHRLASPGAGRMLSLCWREATPYAALFHQIARIIREARVQPA</sequence>
<dbReference type="PANTHER" id="PTHR30346:SF26">
    <property type="entry name" value="HYDROGEN PEROXIDE-INDUCIBLE GENES ACTIVATOR"/>
    <property type="match status" value="1"/>
</dbReference>
<dbReference type="InterPro" id="IPR036388">
    <property type="entry name" value="WH-like_DNA-bd_sf"/>
</dbReference>
<dbReference type="GO" id="GO:0003677">
    <property type="term" value="F:DNA binding"/>
    <property type="evidence" value="ECO:0007669"/>
    <property type="project" value="UniProtKB-KW"/>
</dbReference>
<dbReference type="CDD" id="cd08411">
    <property type="entry name" value="PBP2_OxyR"/>
    <property type="match status" value="1"/>
</dbReference>
<dbReference type="AlphaFoldDB" id="A0A933KX46"/>
<protein>
    <submittedName>
        <fullName evidence="7">Hydrogen peroxide-inducible genes activator</fullName>
    </submittedName>
</protein>
<keyword evidence="3" id="KW-0238">DNA-binding</keyword>
<keyword evidence="2" id="KW-0805">Transcription regulation</keyword>
<name>A0A933KX46_9HYPH</name>
<accession>A0A933KX46</accession>
<evidence type="ECO:0000259" key="6">
    <source>
        <dbReference type="PROSITE" id="PS50931"/>
    </source>
</evidence>
<evidence type="ECO:0000313" key="8">
    <source>
        <dbReference type="Proteomes" id="UP000782610"/>
    </source>
</evidence>
<dbReference type="PRINTS" id="PR00039">
    <property type="entry name" value="HTHLYSR"/>
</dbReference>
<keyword evidence="4" id="KW-0010">Activator</keyword>
<evidence type="ECO:0000256" key="4">
    <source>
        <dbReference type="ARBA" id="ARBA00023159"/>
    </source>
</evidence>
<comment type="similarity">
    <text evidence="1">Belongs to the LysR transcriptional regulatory family.</text>
</comment>
<dbReference type="SUPFAM" id="SSF53850">
    <property type="entry name" value="Periplasmic binding protein-like II"/>
    <property type="match status" value="1"/>
</dbReference>
<evidence type="ECO:0000256" key="1">
    <source>
        <dbReference type="ARBA" id="ARBA00009437"/>
    </source>
</evidence>
<dbReference type="Pfam" id="PF03466">
    <property type="entry name" value="LysR_substrate"/>
    <property type="match status" value="1"/>
</dbReference>
<dbReference type="EMBL" id="JACRAF010000004">
    <property type="protein sequence ID" value="MBI4920234.1"/>
    <property type="molecule type" value="Genomic_DNA"/>
</dbReference>
<gene>
    <name evidence="7" type="ORF">HY834_00660</name>
</gene>
<dbReference type="PANTHER" id="PTHR30346">
    <property type="entry name" value="TRANSCRIPTIONAL DUAL REGULATOR HCAR-RELATED"/>
    <property type="match status" value="1"/>
</dbReference>
<keyword evidence="5" id="KW-0804">Transcription</keyword>
<dbReference type="InterPro" id="IPR000847">
    <property type="entry name" value="LysR_HTH_N"/>
</dbReference>
<dbReference type="Gene3D" id="1.10.10.10">
    <property type="entry name" value="Winged helix-like DNA-binding domain superfamily/Winged helix DNA-binding domain"/>
    <property type="match status" value="1"/>
</dbReference>
<dbReference type="InterPro" id="IPR036390">
    <property type="entry name" value="WH_DNA-bd_sf"/>
</dbReference>
<dbReference type="Pfam" id="PF00126">
    <property type="entry name" value="HTH_1"/>
    <property type="match status" value="1"/>
</dbReference>
<feature type="domain" description="HTH lysR-type" evidence="6">
    <location>
        <begin position="1"/>
        <end position="60"/>
    </location>
</feature>
<evidence type="ECO:0000313" key="7">
    <source>
        <dbReference type="EMBL" id="MBI4920234.1"/>
    </source>
</evidence>
<evidence type="ECO:0000256" key="2">
    <source>
        <dbReference type="ARBA" id="ARBA00023015"/>
    </source>
</evidence>
<dbReference type="Proteomes" id="UP000782610">
    <property type="component" value="Unassembled WGS sequence"/>
</dbReference>
<reference evidence="7" key="1">
    <citation type="submission" date="2020-07" db="EMBL/GenBank/DDBJ databases">
        <title>Huge and variable diversity of episymbiotic CPR bacteria and DPANN archaea in groundwater ecosystems.</title>
        <authorList>
            <person name="He C.Y."/>
            <person name="Keren R."/>
            <person name="Whittaker M."/>
            <person name="Farag I.F."/>
            <person name="Doudna J."/>
            <person name="Cate J.H.D."/>
            <person name="Banfield J.F."/>
        </authorList>
    </citation>
    <scope>NUCLEOTIDE SEQUENCE</scope>
    <source>
        <strain evidence="7">NC_groundwater_1586_Pr3_B-0.1um_66_15</strain>
    </source>
</reference>
<dbReference type="PROSITE" id="PS50931">
    <property type="entry name" value="HTH_LYSR"/>
    <property type="match status" value="1"/>
</dbReference>
<dbReference type="GO" id="GO:0003700">
    <property type="term" value="F:DNA-binding transcription factor activity"/>
    <property type="evidence" value="ECO:0007669"/>
    <property type="project" value="InterPro"/>
</dbReference>
<dbReference type="Gene3D" id="3.40.190.10">
    <property type="entry name" value="Periplasmic binding protein-like II"/>
    <property type="match status" value="2"/>
</dbReference>
<dbReference type="InterPro" id="IPR005119">
    <property type="entry name" value="LysR_subst-bd"/>
</dbReference>